<name>A0A370H3G4_9COXI</name>
<dbReference type="InterPro" id="IPR021055">
    <property type="entry name" value="T4BSS_IcmL/DotI"/>
</dbReference>
<gene>
    <name evidence="2" type="ORF">C8D86_10241</name>
</gene>
<accession>A0A370H3G4</accession>
<dbReference type="AlphaFoldDB" id="A0A370H3G4"/>
<dbReference type="Proteomes" id="UP000254720">
    <property type="component" value="Unassembled WGS sequence"/>
</dbReference>
<keyword evidence="1" id="KW-1133">Transmembrane helix</keyword>
<organism evidence="2 3">
    <name type="scientific">Aquicella lusitana</name>
    <dbReference type="NCBI Taxonomy" id="254246"/>
    <lineage>
        <taxon>Bacteria</taxon>
        <taxon>Pseudomonadati</taxon>
        <taxon>Pseudomonadota</taxon>
        <taxon>Gammaproteobacteria</taxon>
        <taxon>Legionellales</taxon>
        <taxon>Coxiellaceae</taxon>
        <taxon>Aquicella</taxon>
    </lineage>
</organism>
<keyword evidence="1" id="KW-0472">Membrane</keyword>
<dbReference type="OrthoDB" id="6367129at2"/>
<dbReference type="EMBL" id="QQAX01000002">
    <property type="protein sequence ID" value="RDI48613.1"/>
    <property type="molecule type" value="Genomic_DNA"/>
</dbReference>
<proteinExistence type="predicted"/>
<keyword evidence="3" id="KW-1185">Reference proteome</keyword>
<evidence type="ECO:0000256" key="1">
    <source>
        <dbReference type="SAM" id="Phobius"/>
    </source>
</evidence>
<dbReference type="CDD" id="cd16385">
    <property type="entry name" value="IcmL"/>
    <property type="match status" value="1"/>
</dbReference>
<sequence>MKTNRKDPMVTVFSRNIFYKQLHYLALSTLALTIIIIGVLIGILYFLIRNPQRPLYFAADSVGRLIQIVPVDRPNMSNDEVINWAVEALQTAFSYDFVNYRGQLQSAQKYFTTYGWSTYMRGLTLSGNLLAVTGRKQIVIAQVVPPVKIVAQGILGGAYAWKFEMRVLMTYWEPPFDNESKVLNPLDVTMIVQRQEILQSYKGLGVLQVIARFATSPSTQPQEISRTPTG</sequence>
<comment type="caution">
    <text evidence="2">The sequence shown here is derived from an EMBL/GenBank/DDBJ whole genome shotgun (WGS) entry which is preliminary data.</text>
</comment>
<evidence type="ECO:0000313" key="2">
    <source>
        <dbReference type="EMBL" id="RDI48613.1"/>
    </source>
</evidence>
<feature type="transmembrane region" description="Helical" evidence="1">
    <location>
        <begin position="24"/>
        <end position="48"/>
    </location>
</feature>
<dbReference type="RefSeq" id="WP_114833420.1">
    <property type="nucleotide sequence ID" value="NZ_LR699114.1"/>
</dbReference>
<dbReference type="Pfam" id="PF11393">
    <property type="entry name" value="T4BSS_DotI_IcmL"/>
    <property type="match status" value="1"/>
</dbReference>
<evidence type="ECO:0000313" key="3">
    <source>
        <dbReference type="Proteomes" id="UP000254720"/>
    </source>
</evidence>
<protein>
    <submittedName>
        <fullName evidence="2">Intracellular multiplication protein IcmL</fullName>
    </submittedName>
</protein>
<keyword evidence="1" id="KW-0812">Transmembrane</keyword>
<reference evidence="2 3" key="1">
    <citation type="submission" date="2018-07" db="EMBL/GenBank/DDBJ databases">
        <title>Genomic Encyclopedia of Type Strains, Phase IV (KMG-IV): sequencing the most valuable type-strain genomes for metagenomic binning, comparative biology and taxonomic classification.</title>
        <authorList>
            <person name="Goeker M."/>
        </authorList>
    </citation>
    <scope>NUCLEOTIDE SEQUENCE [LARGE SCALE GENOMIC DNA]</scope>
    <source>
        <strain evidence="2 3">DSM 16500</strain>
    </source>
</reference>